<dbReference type="Proteomes" id="UP000318709">
    <property type="component" value="Chromosome"/>
</dbReference>
<sequence>MPTMPPLNKAAPLALRLRPTMPAPATLGEREGRLWERFSHVCLAHKEAQRQIQAHQRARVRRHTRALAALKPPSPLATMAADERARWLTATPRRSTNPHSLGADGYNPEEKRAPNGEWTNGSENTGPNSTPNHSAPNTTHKVAKNVRSGHVRIRPDDTYWEAWGEKVTKKYLKGREWTQGLGHDMVDGWAPDADKIIATGQELDLKDALRGLTKIGRSFEKHANRPGKTGLPQPKGNAAAKNAQGLEIVKKILSGGSKNIIRIKNTGDANGVGRTYSIWCSEEGMAGIVVTADCIFMHFIAPYDPFSDDRGDYYGNDSSHPQHSSHHDKSDEHDDEPPSPSKPLLLPPPQLKAQLNAKPKEKEAVPTRPKPKGKRQPDKFSDEALSKPTSPQLNHQWLFFAAGILAIGLTARI</sequence>
<feature type="region of interest" description="Disordered" evidence="1">
    <location>
        <begin position="311"/>
        <end position="389"/>
    </location>
</feature>
<proteinExistence type="predicted"/>
<evidence type="ECO:0000256" key="1">
    <source>
        <dbReference type="SAM" id="MobiDB-lite"/>
    </source>
</evidence>
<feature type="compositionally biased region" description="Pro residues" evidence="1">
    <location>
        <begin position="338"/>
        <end position="350"/>
    </location>
</feature>
<accession>A0A4Y6U9Q3</accession>
<feature type="region of interest" description="Disordered" evidence="1">
    <location>
        <begin position="89"/>
        <end position="147"/>
    </location>
</feature>
<protein>
    <submittedName>
        <fullName evidence="2">Uncharacterized protein</fullName>
    </submittedName>
</protein>
<keyword evidence="3" id="KW-1185">Reference proteome</keyword>
<reference evidence="2 3" key="1">
    <citation type="submission" date="2019-03" db="EMBL/GenBank/DDBJ databases">
        <title>The complete genome sequence of Swingsia_sp. F3b2 LMG30590(T).</title>
        <authorList>
            <person name="Chua K.-O."/>
            <person name="Chan K.-G."/>
            <person name="See-Too W.-S."/>
        </authorList>
    </citation>
    <scope>NUCLEOTIDE SEQUENCE [LARGE SCALE GENOMIC DNA]</scope>
    <source>
        <strain evidence="2 3">F3b2</strain>
    </source>
</reference>
<evidence type="ECO:0000313" key="2">
    <source>
        <dbReference type="EMBL" id="QDH14112.1"/>
    </source>
</evidence>
<dbReference type="EMBL" id="CP038231">
    <property type="protein sequence ID" value="QDH14112.1"/>
    <property type="molecule type" value="Genomic_DNA"/>
</dbReference>
<dbReference type="RefSeq" id="WP_141443816.1">
    <property type="nucleotide sequence ID" value="NZ_CP038231.1"/>
</dbReference>
<gene>
    <name evidence="2" type="ORF">E3E12_07865</name>
</gene>
<name>A0A4Y6U9Q3_9PROT</name>
<organism evidence="2 3">
    <name type="scientific">Formicincola oecophyllae</name>
    <dbReference type="NCBI Taxonomy" id="2558361"/>
    <lineage>
        <taxon>Bacteria</taxon>
        <taxon>Pseudomonadati</taxon>
        <taxon>Pseudomonadota</taxon>
        <taxon>Alphaproteobacteria</taxon>
        <taxon>Acetobacterales</taxon>
        <taxon>Acetobacteraceae</taxon>
        <taxon>Formicincola</taxon>
    </lineage>
</organism>
<dbReference type="AlphaFoldDB" id="A0A4Y6U9Q3"/>
<feature type="compositionally biased region" description="Basic and acidic residues" evidence="1">
    <location>
        <begin position="375"/>
        <end position="385"/>
    </location>
</feature>
<evidence type="ECO:0000313" key="3">
    <source>
        <dbReference type="Proteomes" id="UP000318709"/>
    </source>
</evidence>
<feature type="compositionally biased region" description="Polar residues" evidence="1">
    <location>
        <begin position="117"/>
        <end position="140"/>
    </location>
</feature>
<dbReference type="KEGG" id="swf:E3E12_07865"/>